<organism evidence="1 2">
    <name type="scientific">Candidatus Omnitrophus magneticus</name>
    <dbReference type="NCBI Taxonomy" id="1609969"/>
    <lineage>
        <taxon>Bacteria</taxon>
        <taxon>Pseudomonadati</taxon>
        <taxon>Candidatus Omnitrophota</taxon>
        <taxon>Candidatus Omnitrophus</taxon>
    </lineage>
</organism>
<name>A0A0F0CS19_9BACT</name>
<accession>A0A0F0CS19</accession>
<dbReference type="AlphaFoldDB" id="A0A0F0CS19"/>
<evidence type="ECO:0000313" key="2">
    <source>
        <dbReference type="Proteomes" id="UP000033428"/>
    </source>
</evidence>
<sequence>MIFHEAGIYIWYNHFKNIIKPAWIPAFAGMTEWEEGMTKKEEGMTKKEEGKTVWEAGITELLAETLMDSRFRGCVTTTIFYFLKFFHSLFTCMDSCLRRNDNGLTLFLLAQLHF</sequence>
<protein>
    <submittedName>
        <fullName evidence="1">Uncharacterized protein</fullName>
    </submittedName>
</protein>
<evidence type="ECO:0000313" key="1">
    <source>
        <dbReference type="EMBL" id="KJJ84215.1"/>
    </source>
</evidence>
<gene>
    <name evidence="1" type="ORF">OMAG_001899</name>
</gene>
<reference evidence="1 2" key="1">
    <citation type="submission" date="2015-02" db="EMBL/GenBank/DDBJ databases">
        <title>Single-cell genomics of uncultivated deep-branching MTB reveals a conserved set of magnetosome genes.</title>
        <authorList>
            <person name="Kolinko S."/>
            <person name="Richter M."/>
            <person name="Glockner F.O."/>
            <person name="Brachmann A."/>
            <person name="Schuler D."/>
        </authorList>
    </citation>
    <scope>NUCLEOTIDE SEQUENCE [LARGE SCALE GENOMIC DNA]</scope>
    <source>
        <strain evidence="1">SKK-01</strain>
    </source>
</reference>
<dbReference type="EMBL" id="JYNY01000381">
    <property type="protein sequence ID" value="KJJ84215.1"/>
    <property type="molecule type" value="Genomic_DNA"/>
</dbReference>
<keyword evidence="2" id="KW-1185">Reference proteome</keyword>
<proteinExistence type="predicted"/>
<dbReference type="Proteomes" id="UP000033428">
    <property type="component" value="Unassembled WGS sequence"/>
</dbReference>
<comment type="caution">
    <text evidence="1">The sequence shown here is derived from an EMBL/GenBank/DDBJ whole genome shotgun (WGS) entry which is preliminary data.</text>
</comment>